<dbReference type="InterPro" id="IPR016138">
    <property type="entry name" value="Ribosome_inactivat_prot_sub1"/>
</dbReference>
<dbReference type="SUPFAM" id="SSF50370">
    <property type="entry name" value="Ricin B-like lectins"/>
    <property type="match status" value="1"/>
</dbReference>
<dbReference type="Gene3D" id="1.10.490.40">
    <property type="entry name" value="Diphtheria toxin, translocation domain"/>
    <property type="match status" value="1"/>
</dbReference>
<evidence type="ECO:0000313" key="2">
    <source>
        <dbReference type="EMBL" id="GAA0345952.1"/>
    </source>
</evidence>
<comment type="caution">
    <text evidence="2">The sequence shown here is derived from an EMBL/GenBank/DDBJ whole genome shotgun (WGS) entry which is preliminary data.</text>
</comment>
<accession>A0ABN0WU76</accession>
<dbReference type="EMBL" id="BAAABW010000013">
    <property type="protein sequence ID" value="GAA0345952.1"/>
    <property type="molecule type" value="Genomic_DNA"/>
</dbReference>
<evidence type="ECO:0000313" key="3">
    <source>
        <dbReference type="Proteomes" id="UP001500063"/>
    </source>
</evidence>
<dbReference type="Gene3D" id="3.40.420.10">
    <property type="entry name" value="Ricin (A subunit), domain 1"/>
    <property type="match status" value="1"/>
</dbReference>
<dbReference type="InterPro" id="IPR035992">
    <property type="entry name" value="Ricin_B-like_lectins"/>
</dbReference>
<dbReference type="Pfam" id="PF00161">
    <property type="entry name" value="RIP"/>
    <property type="match status" value="1"/>
</dbReference>
<dbReference type="SUPFAM" id="SSF56371">
    <property type="entry name" value="Ribosome inactivating proteins (RIP)"/>
    <property type="match status" value="1"/>
</dbReference>
<name>A0ABN0WU76_9ACTN</name>
<dbReference type="Gene3D" id="2.80.10.50">
    <property type="match status" value="1"/>
</dbReference>
<feature type="chain" id="PRO_5045035909" description="Ricin B lectin domain-containing protein" evidence="1">
    <location>
        <begin position="47"/>
        <end position="934"/>
    </location>
</feature>
<dbReference type="InterPro" id="IPR036041">
    <property type="entry name" value="Ribosome-inact_prot_sf"/>
</dbReference>
<sequence>MLDASARRRSRATIQAAPVRGRRVAATSVLALAALIAPLAAGPALAADGGAARARALAGVRGVTGLAPAGQGPARDIDRGFRGGAVIDLDKLDTEGFQKLIEDLRSYVAPRTANGIPALDAARDGKYLALPLETEGKAVTLLLNMDDLYLEAWERKADSGREIFPLEAFHDKWEAYAQNVNSAPPNEKITVTKTGLPENYAKLGGLGKPEYGRYLLAQTIENLHDFKVGAGKPFVQADVVRLAVTVSEATRFKAVEKSLADNWEQGAKLPQTHQDLINEWKNITRQLNEPGDKIKVTLNGKTKEVSRGMVQKWMGVQHSCAIDAPGVRATAGTVEGLEIPALLKRSTANPCGPAPDATVDREKARSEAVAAGERLEKRLGERVKELCASSGEASCLGKVDWEKTRNELRADAEELVGKKLLAVENVKDITLGKDFTAALGDASGFYLPYDKTREAVSGHAEADSAHASINPSKLADTAGKAMWVQGIVQAFTADSSDLEKAAALTAMMPAVGNLMQLSADAVKQDWTHLGFDAAFVLLEGAEFLGLEAAGPAGWAVMAVQVIVDQFINFAKKDAEKAAMLDTMATRWHDGVMHVVSDTGSKGWMANGGSRTIVQMGLAMMQTIEVQRATAKGLARVIDAADASGTVPEGTDLGAKTWAAEKKFADADAKTDALATRSVAEIRKAVARSLADKLNKLWEDKATQQKFVTPFGERWAELSYDGHIDGRARKEMACQKDDRGNEGPWYDKQACAIWNFAPKPIDTAEVEKALKGMGWMDPGFMPFDTPVLLQTKGRYLTADVANKKLTHTDKAANDGTQAFAYHHDGRLTTGDGQWCMESAGRTIAEPYGAWGDVTLAACQNKDTQKWQLSDGNRFANYANGTFLAIESDLDPNEDCDGWDHVCSSYLPKERVVTNDVDPGRVGRRPYENWTVLKAG</sequence>
<dbReference type="RefSeq" id="WP_344117663.1">
    <property type="nucleotide sequence ID" value="NZ_BAAABW010000013.1"/>
</dbReference>
<protein>
    <recommendedName>
        <fullName evidence="4">Ricin B lectin domain-containing protein</fullName>
    </recommendedName>
</protein>
<evidence type="ECO:0000256" key="1">
    <source>
        <dbReference type="SAM" id="SignalP"/>
    </source>
</evidence>
<keyword evidence="1" id="KW-0732">Signal</keyword>
<reference evidence="2 3" key="1">
    <citation type="journal article" date="2019" name="Int. J. Syst. Evol. Microbiol.">
        <title>The Global Catalogue of Microorganisms (GCM) 10K type strain sequencing project: providing services to taxonomists for standard genome sequencing and annotation.</title>
        <authorList>
            <consortium name="The Broad Institute Genomics Platform"/>
            <consortium name="The Broad Institute Genome Sequencing Center for Infectious Disease"/>
            <person name="Wu L."/>
            <person name="Ma J."/>
        </authorList>
    </citation>
    <scope>NUCLEOTIDE SEQUENCE [LARGE SCALE GENOMIC DNA]</scope>
    <source>
        <strain evidence="2 3">JCM 4565</strain>
    </source>
</reference>
<dbReference type="InterPro" id="IPR001574">
    <property type="entry name" value="Ribosome_inactivat_prot"/>
</dbReference>
<feature type="signal peptide" evidence="1">
    <location>
        <begin position="1"/>
        <end position="46"/>
    </location>
</feature>
<keyword evidence="3" id="KW-1185">Reference proteome</keyword>
<organism evidence="2 3">
    <name type="scientific">Streptomyces blastmyceticus</name>
    <dbReference type="NCBI Taxonomy" id="68180"/>
    <lineage>
        <taxon>Bacteria</taxon>
        <taxon>Bacillati</taxon>
        <taxon>Actinomycetota</taxon>
        <taxon>Actinomycetes</taxon>
        <taxon>Kitasatosporales</taxon>
        <taxon>Streptomycetaceae</taxon>
        <taxon>Streptomyces</taxon>
    </lineage>
</organism>
<evidence type="ECO:0008006" key="4">
    <source>
        <dbReference type="Google" id="ProtNLM"/>
    </source>
</evidence>
<proteinExistence type="predicted"/>
<dbReference type="Proteomes" id="UP001500063">
    <property type="component" value="Unassembled WGS sequence"/>
</dbReference>
<gene>
    <name evidence="2" type="ORF">GCM10010319_22910</name>
</gene>